<evidence type="ECO:0000313" key="2">
    <source>
        <dbReference type="Proteomes" id="UP000282674"/>
    </source>
</evidence>
<dbReference type="RefSeq" id="WP_122193156.1">
    <property type="nucleotide sequence ID" value="NZ_JBHSKC010000001.1"/>
</dbReference>
<name>A0A3M2MDH3_9ACTN</name>
<keyword evidence="2" id="KW-1185">Reference proteome</keyword>
<evidence type="ECO:0008006" key="3">
    <source>
        <dbReference type="Google" id="ProtNLM"/>
    </source>
</evidence>
<accession>A0A3M2MDH3</accession>
<dbReference type="Proteomes" id="UP000282674">
    <property type="component" value="Unassembled WGS sequence"/>
</dbReference>
<sequence length="199" mass="22082">MGLDLTALIVDWTHVLNVPPESRYGFLEDAVCALVPEDGSYDPRPGLVWPEHPDMAWYALYEFRDTAGSGKPHAWTGRSWDHMRDAVDPSVRADGDAFFGRLLAEDPGDHLEPGVFPQLDDRHVTMLIACAPQTVRGLADAWTRLAPHLQELRAPFDAHAAEPGRWIGAFEEFEALVVQWADAVREAAARGWGLAAINF</sequence>
<gene>
    <name evidence="1" type="ORF">EBO15_05275</name>
</gene>
<evidence type="ECO:0000313" key="1">
    <source>
        <dbReference type="EMBL" id="RMI47030.1"/>
    </source>
</evidence>
<dbReference type="AlphaFoldDB" id="A0A3M2MDH3"/>
<organism evidence="1 2">
    <name type="scientific">Actinomadura harenae</name>
    <dbReference type="NCBI Taxonomy" id="2483351"/>
    <lineage>
        <taxon>Bacteria</taxon>
        <taxon>Bacillati</taxon>
        <taxon>Actinomycetota</taxon>
        <taxon>Actinomycetes</taxon>
        <taxon>Streptosporangiales</taxon>
        <taxon>Thermomonosporaceae</taxon>
        <taxon>Actinomadura</taxon>
    </lineage>
</organism>
<proteinExistence type="predicted"/>
<comment type="caution">
    <text evidence="1">The sequence shown here is derived from an EMBL/GenBank/DDBJ whole genome shotgun (WGS) entry which is preliminary data.</text>
</comment>
<reference evidence="1 2" key="1">
    <citation type="submission" date="2018-10" db="EMBL/GenBank/DDBJ databases">
        <title>Isolation from soil.</title>
        <authorList>
            <person name="Hu J."/>
        </authorList>
    </citation>
    <scope>NUCLEOTIDE SEQUENCE [LARGE SCALE GENOMIC DNA]</scope>
    <source>
        <strain evidence="1 2">NEAU-Ht49</strain>
    </source>
</reference>
<dbReference type="EMBL" id="RFFG01000006">
    <property type="protein sequence ID" value="RMI47030.1"/>
    <property type="molecule type" value="Genomic_DNA"/>
</dbReference>
<protein>
    <recommendedName>
        <fullName evidence="3">DUF1877 family protein</fullName>
    </recommendedName>
</protein>
<dbReference type="OrthoDB" id="4528334at2"/>